<sequence>MDGCSIRLSPYFLHSRALFGHFGVRFLFFRFYFDLCKCHCFMVPPEHPQPSKTSTCAFLKSLKETRLHHGLHLALSRHAPASYRT</sequence>
<evidence type="ECO:0000313" key="1">
    <source>
        <dbReference type="EMBL" id="JAH49596.1"/>
    </source>
</evidence>
<organism evidence="1">
    <name type="scientific">Anguilla anguilla</name>
    <name type="common">European freshwater eel</name>
    <name type="synonym">Muraena anguilla</name>
    <dbReference type="NCBI Taxonomy" id="7936"/>
    <lineage>
        <taxon>Eukaryota</taxon>
        <taxon>Metazoa</taxon>
        <taxon>Chordata</taxon>
        <taxon>Craniata</taxon>
        <taxon>Vertebrata</taxon>
        <taxon>Euteleostomi</taxon>
        <taxon>Actinopterygii</taxon>
        <taxon>Neopterygii</taxon>
        <taxon>Teleostei</taxon>
        <taxon>Anguilliformes</taxon>
        <taxon>Anguillidae</taxon>
        <taxon>Anguilla</taxon>
    </lineage>
</organism>
<proteinExistence type="predicted"/>
<name>A0A0E9T7H6_ANGAN</name>
<dbReference type="AlphaFoldDB" id="A0A0E9T7H6"/>
<dbReference type="EMBL" id="GBXM01058981">
    <property type="protein sequence ID" value="JAH49596.1"/>
    <property type="molecule type" value="Transcribed_RNA"/>
</dbReference>
<reference evidence="1" key="2">
    <citation type="journal article" date="2015" name="Fish Shellfish Immunol.">
        <title>Early steps in the European eel (Anguilla anguilla)-Vibrio vulnificus interaction in the gills: Role of the RtxA13 toxin.</title>
        <authorList>
            <person name="Callol A."/>
            <person name="Pajuelo D."/>
            <person name="Ebbesson L."/>
            <person name="Teles M."/>
            <person name="MacKenzie S."/>
            <person name="Amaro C."/>
        </authorList>
    </citation>
    <scope>NUCLEOTIDE SEQUENCE</scope>
</reference>
<accession>A0A0E9T7H6</accession>
<protein>
    <submittedName>
        <fullName evidence="1">Uncharacterized protein</fullName>
    </submittedName>
</protein>
<reference evidence="1" key="1">
    <citation type="submission" date="2014-11" db="EMBL/GenBank/DDBJ databases">
        <authorList>
            <person name="Amaro Gonzalez C."/>
        </authorList>
    </citation>
    <scope>NUCLEOTIDE SEQUENCE</scope>
</reference>